<evidence type="ECO:0000313" key="12">
    <source>
        <dbReference type="Proteomes" id="UP001497525"/>
    </source>
</evidence>
<comment type="subcellular location">
    <subcellularLocation>
        <location evidence="1">Membrane</location>
        <topology evidence="1">Multi-pass membrane protein</topology>
    </subcellularLocation>
</comment>
<dbReference type="PROSITE" id="PS01188">
    <property type="entry name" value="ELO"/>
    <property type="match status" value="1"/>
</dbReference>
<name>A0AAV2T941_CALDB</name>
<dbReference type="PANTHER" id="PTHR11157">
    <property type="entry name" value="FATTY ACID ACYL TRANSFERASE-RELATED"/>
    <property type="match status" value="1"/>
</dbReference>
<sequence length="304" mass="35408">MLIDGFLPMGDPRVENWPLMESPVPTFLIVLTYLVVIVWWGQKYMEQRKKAFEVRRIMLVYNIGMVFFSGWLTYEFCANGWFGGGYTLGCQPVDRTKRPKAYRMASVCYLFFVSKLIELFDTACFVVRRKFEQVSFLHVFHHAIMPVSWWFGAKYVPGGISTFHALLNSFVHFIMYSYYGLAAAGPKYRQYCWWKKYVTVAQIIQFVMIIIHSVYTLTLRDCNYPKLFNYWILSYALIFLVLFSKFYSQALSRRLSTAQFQSHVPETTASVIQRIWASGCDRAVSRLGRGGGTHKPWQASCRIG</sequence>
<dbReference type="InterPro" id="IPR030457">
    <property type="entry name" value="ELO_CS"/>
</dbReference>
<evidence type="ECO:0000256" key="5">
    <source>
        <dbReference type="ARBA" id="ARBA00022832"/>
    </source>
</evidence>
<feature type="transmembrane region" description="Helical" evidence="10">
    <location>
        <begin position="227"/>
        <end position="247"/>
    </location>
</feature>
<feature type="transmembrane region" description="Helical" evidence="10">
    <location>
        <begin position="134"/>
        <end position="151"/>
    </location>
</feature>
<evidence type="ECO:0000256" key="7">
    <source>
        <dbReference type="ARBA" id="ARBA00023098"/>
    </source>
</evidence>
<feature type="transmembrane region" description="Helical" evidence="10">
    <location>
        <begin position="102"/>
        <end position="127"/>
    </location>
</feature>
<keyword evidence="4 10" id="KW-0812">Transmembrane</keyword>
<dbReference type="EMBL" id="CAXLJL010000168">
    <property type="protein sequence ID" value="CAL5134022.1"/>
    <property type="molecule type" value="Genomic_DNA"/>
</dbReference>
<evidence type="ECO:0000256" key="8">
    <source>
        <dbReference type="ARBA" id="ARBA00023136"/>
    </source>
</evidence>
<dbReference type="AlphaFoldDB" id="A0AAV2T941"/>
<evidence type="ECO:0000256" key="6">
    <source>
        <dbReference type="ARBA" id="ARBA00022989"/>
    </source>
</evidence>
<comment type="similarity">
    <text evidence="10">Belongs to the ELO family.</text>
</comment>
<evidence type="ECO:0000256" key="10">
    <source>
        <dbReference type="RuleBase" id="RU361115"/>
    </source>
</evidence>
<dbReference type="Proteomes" id="UP001497525">
    <property type="component" value="Unassembled WGS sequence"/>
</dbReference>
<keyword evidence="7 10" id="KW-0443">Lipid metabolism</keyword>
<protein>
    <recommendedName>
        <fullName evidence="10">Elongation of very long chain fatty acids protein</fullName>
        <ecNumber evidence="10">2.3.1.199</ecNumber>
    </recommendedName>
    <alternativeName>
        <fullName evidence="10">Very-long-chain 3-oxoacyl-CoA synthase</fullName>
    </alternativeName>
</protein>
<evidence type="ECO:0000256" key="9">
    <source>
        <dbReference type="ARBA" id="ARBA00023160"/>
    </source>
</evidence>
<proteinExistence type="inferred from homology"/>
<dbReference type="Pfam" id="PF01151">
    <property type="entry name" value="ELO"/>
    <property type="match status" value="1"/>
</dbReference>
<keyword evidence="9 10" id="KW-0275">Fatty acid biosynthesis</keyword>
<dbReference type="GO" id="GO:0034625">
    <property type="term" value="P:fatty acid elongation, monounsaturated fatty acid"/>
    <property type="evidence" value="ECO:0007669"/>
    <property type="project" value="TreeGrafter"/>
</dbReference>
<comment type="caution">
    <text evidence="11">The sequence shown here is derived from an EMBL/GenBank/DDBJ whole genome shotgun (WGS) entry which is preliminary data.</text>
</comment>
<keyword evidence="8 10" id="KW-0472">Membrane</keyword>
<evidence type="ECO:0000256" key="1">
    <source>
        <dbReference type="ARBA" id="ARBA00004141"/>
    </source>
</evidence>
<dbReference type="GO" id="GO:0019367">
    <property type="term" value="P:fatty acid elongation, saturated fatty acid"/>
    <property type="evidence" value="ECO:0007669"/>
    <property type="project" value="TreeGrafter"/>
</dbReference>
<dbReference type="InterPro" id="IPR002076">
    <property type="entry name" value="ELO_fam"/>
</dbReference>
<evidence type="ECO:0000313" key="11">
    <source>
        <dbReference type="EMBL" id="CAL5134022.1"/>
    </source>
</evidence>
<dbReference type="GO" id="GO:0005789">
    <property type="term" value="C:endoplasmic reticulum membrane"/>
    <property type="evidence" value="ECO:0007669"/>
    <property type="project" value="TreeGrafter"/>
</dbReference>
<keyword evidence="2 10" id="KW-0444">Lipid biosynthesis</keyword>
<accession>A0AAV2T941</accession>
<dbReference type="GO" id="GO:0034626">
    <property type="term" value="P:fatty acid elongation, polyunsaturated fatty acid"/>
    <property type="evidence" value="ECO:0007669"/>
    <property type="project" value="TreeGrafter"/>
</dbReference>
<keyword evidence="6 10" id="KW-1133">Transmembrane helix</keyword>
<gene>
    <name evidence="11" type="ORF">CDAUBV1_LOCUS7256</name>
</gene>
<evidence type="ECO:0000256" key="3">
    <source>
        <dbReference type="ARBA" id="ARBA00022679"/>
    </source>
</evidence>
<keyword evidence="3 10" id="KW-0808">Transferase</keyword>
<feature type="transmembrane region" description="Helical" evidence="10">
    <location>
        <begin position="197"/>
        <end position="215"/>
    </location>
</feature>
<feature type="transmembrane region" description="Helical" evidence="10">
    <location>
        <begin position="60"/>
        <end position="82"/>
    </location>
</feature>
<comment type="catalytic activity">
    <reaction evidence="10">
        <text>a very-long-chain acyl-CoA + malonyl-CoA + H(+) = a very-long-chain 3-oxoacyl-CoA + CO2 + CoA</text>
        <dbReference type="Rhea" id="RHEA:32727"/>
        <dbReference type="ChEBI" id="CHEBI:15378"/>
        <dbReference type="ChEBI" id="CHEBI:16526"/>
        <dbReference type="ChEBI" id="CHEBI:57287"/>
        <dbReference type="ChEBI" id="CHEBI:57384"/>
        <dbReference type="ChEBI" id="CHEBI:90725"/>
        <dbReference type="ChEBI" id="CHEBI:90736"/>
        <dbReference type="EC" id="2.3.1.199"/>
    </reaction>
</comment>
<evidence type="ECO:0000256" key="4">
    <source>
        <dbReference type="ARBA" id="ARBA00022692"/>
    </source>
</evidence>
<dbReference type="GO" id="GO:0030148">
    <property type="term" value="P:sphingolipid biosynthetic process"/>
    <property type="evidence" value="ECO:0007669"/>
    <property type="project" value="TreeGrafter"/>
</dbReference>
<keyword evidence="5 10" id="KW-0276">Fatty acid metabolism</keyword>
<dbReference type="PANTHER" id="PTHR11157:SF69">
    <property type="entry name" value="ELONGATION OF VERY LONG CHAIN FATTY ACIDS PROTEIN 7"/>
    <property type="match status" value="1"/>
</dbReference>
<dbReference type="GO" id="GO:0042761">
    <property type="term" value="P:very long-chain fatty acid biosynthetic process"/>
    <property type="evidence" value="ECO:0007669"/>
    <property type="project" value="TreeGrafter"/>
</dbReference>
<dbReference type="GO" id="GO:0009922">
    <property type="term" value="F:fatty acid elongase activity"/>
    <property type="evidence" value="ECO:0007669"/>
    <property type="project" value="UniProtKB-EC"/>
</dbReference>
<feature type="transmembrane region" description="Helical" evidence="10">
    <location>
        <begin position="163"/>
        <end position="185"/>
    </location>
</feature>
<organism evidence="11 12">
    <name type="scientific">Calicophoron daubneyi</name>
    <name type="common">Rumen fluke</name>
    <name type="synonym">Paramphistomum daubneyi</name>
    <dbReference type="NCBI Taxonomy" id="300641"/>
    <lineage>
        <taxon>Eukaryota</taxon>
        <taxon>Metazoa</taxon>
        <taxon>Spiralia</taxon>
        <taxon>Lophotrochozoa</taxon>
        <taxon>Platyhelminthes</taxon>
        <taxon>Trematoda</taxon>
        <taxon>Digenea</taxon>
        <taxon>Plagiorchiida</taxon>
        <taxon>Pronocephalata</taxon>
        <taxon>Paramphistomoidea</taxon>
        <taxon>Paramphistomidae</taxon>
        <taxon>Calicophoron</taxon>
    </lineage>
</organism>
<reference evidence="11" key="1">
    <citation type="submission" date="2024-06" db="EMBL/GenBank/DDBJ databases">
        <authorList>
            <person name="Liu X."/>
            <person name="Lenzi L."/>
            <person name="Haldenby T S."/>
            <person name="Uol C."/>
        </authorList>
    </citation>
    <scope>NUCLEOTIDE SEQUENCE</scope>
</reference>
<evidence type="ECO:0000256" key="2">
    <source>
        <dbReference type="ARBA" id="ARBA00022516"/>
    </source>
</evidence>
<feature type="transmembrane region" description="Helical" evidence="10">
    <location>
        <begin position="22"/>
        <end position="40"/>
    </location>
</feature>
<dbReference type="EC" id="2.3.1.199" evidence="10"/>